<evidence type="ECO:0000313" key="2">
    <source>
        <dbReference type="Proteomes" id="UP001229421"/>
    </source>
</evidence>
<gene>
    <name evidence="1" type="ORF">QVD17_18285</name>
</gene>
<sequence length="90" mass="10583">MVSRQPSTIPQVQNTPFTLFYLPIHNNHHHHLQPIYQRLCFTSVRFCRFTLRRHTSPPATHTHIRSDLGFESSNQTFISQVSFSCLIRGY</sequence>
<reference evidence="1" key="1">
    <citation type="journal article" date="2023" name="bioRxiv">
        <title>Improved chromosome-level genome assembly for marigold (Tagetes erecta).</title>
        <authorList>
            <person name="Jiang F."/>
            <person name="Yuan L."/>
            <person name="Wang S."/>
            <person name="Wang H."/>
            <person name="Xu D."/>
            <person name="Wang A."/>
            <person name="Fan W."/>
        </authorList>
    </citation>
    <scope>NUCLEOTIDE SEQUENCE</scope>
    <source>
        <strain evidence="1">WSJ</strain>
        <tissue evidence="1">Leaf</tissue>
    </source>
</reference>
<dbReference type="Proteomes" id="UP001229421">
    <property type="component" value="Unassembled WGS sequence"/>
</dbReference>
<dbReference type="EMBL" id="JAUHHV010000005">
    <property type="protein sequence ID" value="KAK1422992.1"/>
    <property type="molecule type" value="Genomic_DNA"/>
</dbReference>
<dbReference type="AlphaFoldDB" id="A0AAD8KHA1"/>
<proteinExistence type="predicted"/>
<comment type="caution">
    <text evidence="1">The sequence shown here is derived from an EMBL/GenBank/DDBJ whole genome shotgun (WGS) entry which is preliminary data.</text>
</comment>
<organism evidence="1 2">
    <name type="scientific">Tagetes erecta</name>
    <name type="common">African marigold</name>
    <dbReference type="NCBI Taxonomy" id="13708"/>
    <lineage>
        <taxon>Eukaryota</taxon>
        <taxon>Viridiplantae</taxon>
        <taxon>Streptophyta</taxon>
        <taxon>Embryophyta</taxon>
        <taxon>Tracheophyta</taxon>
        <taxon>Spermatophyta</taxon>
        <taxon>Magnoliopsida</taxon>
        <taxon>eudicotyledons</taxon>
        <taxon>Gunneridae</taxon>
        <taxon>Pentapetalae</taxon>
        <taxon>asterids</taxon>
        <taxon>campanulids</taxon>
        <taxon>Asterales</taxon>
        <taxon>Asteraceae</taxon>
        <taxon>Asteroideae</taxon>
        <taxon>Heliantheae alliance</taxon>
        <taxon>Tageteae</taxon>
        <taxon>Tagetes</taxon>
    </lineage>
</organism>
<accession>A0AAD8KHA1</accession>
<keyword evidence="2" id="KW-1185">Reference proteome</keyword>
<name>A0AAD8KHA1_TARER</name>
<protein>
    <submittedName>
        <fullName evidence="1">Uncharacterized protein</fullName>
    </submittedName>
</protein>
<evidence type="ECO:0000313" key="1">
    <source>
        <dbReference type="EMBL" id="KAK1422992.1"/>
    </source>
</evidence>